<name>A0ABN7JMI2_9HYPH</name>
<keyword evidence="4" id="KW-1185">Reference proteome</keyword>
<comment type="caution">
    <text evidence="3">The sequence shown here is derived from an EMBL/GenBank/DDBJ whole genome shotgun (WGS) entry which is preliminary data.</text>
</comment>
<proteinExistence type="predicted"/>
<keyword evidence="2" id="KW-1133">Transmembrane helix</keyword>
<dbReference type="Pfam" id="PF11089">
    <property type="entry name" value="SyrA"/>
    <property type="match status" value="1"/>
</dbReference>
<feature type="region of interest" description="Disordered" evidence="1">
    <location>
        <begin position="60"/>
        <end position="82"/>
    </location>
</feature>
<keyword evidence="2" id="KW-0812">Transmembrane</keyword>
<evidence type="ECO:0000256" key="2">
    <source>
        <dbReference type="SAM" id="Phobius"/>
    </source>
</evidence>
<accession>A0ABN7JMI2</accession>
<sequence>MYAPKVFVSMMCVLLVFAAASYLMTGSLVIALVQTLACAIILQIGYFIGVLYLVRREKASRESASDPAQHLRGRATRNADVPADAAATNLKITDG</sequence>
<keyword evidence="2" id="KW-0472">Membrane</keyword>
<dbReference type="Proteomes" id="UP000606921">
    <property type="component" value="Unassembled WGS sequence"/>
</dbReference>
<evidence type="ECO:0000313" key="3">
    <source>
        <dbReference type="EMBL" id="CAD7038440.1"/>
    </source>
</evidence>
<feature type="transmembrane region" description="Helical" evidence="2">
    <location>
        <begin position="30"/>
        <end position="54"/>
    </location>
</feature>
<reference evidence="3 4" key="1">
    <citation type="submission" date="2020-11" db="EMBL/GenBank/DDBJ databases">
        <authorList>
            <person name="Lassalle F."/>
        </authorList>
    </citation>
    <scope>NUCLEOTIDE SEQUENCE [LARGE SCALE GENOMIC DNA]</scope>
    <source>
        <strain evidence="3 4">JC140</strain>
    </source>
</reference>
<dbReference type="InterPro" id="IPR024239">
    <property type="entry name" value="SyrA"/>
</dbReference>
<gene>
    <name evidence="3" type="ORF">REJC140_00624</name>
</gene>
<organism evidence="3 4">
    <name type="scientific">Pseudorhizobium endolithicum</name>
    <dbReference type="NCBI Taxonomy" id="1191678"/>
    <lineage>
        <taxon>Bacteria</taxon>
        <taxon>Pseudomonadati</taxon>
        <taxon>Pseudomonadota</taxon>
        <taxon>Alphaproteobacteria</taxon>
        <taxon>Hyphomicrobiales</taxon>
        <taxon>Rhizobiaceae</taxon>
        <taxon>Rhizobium/Agrobacterium group</taxon>
        <taxon>Pseudorhizobium</taxon>
    </lineage>
</organism>
<evidence type="ECO:0000313" key="4">
    <source>
        <dbReference type="Proteomes" id="UP000606921"/>
    </source>
</evidence>
<protein>
    <submittedName>
        <fullName evidence="3">Exopolysaccharide production repressor exox</fullName>
    </submittedName>
</protein>
<evidence type="ECO:0000256" key="1">
    <source>
        <dbReference type="SAM" id="MobiDB-lite"/>
    </source>
</evidence>
<feature type="transmembrane region" description="Helical" evidence="2">
    <location>
        <begin position="7"/>
        <end position="24"/>
    </location>
</feature>
<dbReference type="EMBL" id="CABFWF030000012">
    <property type="protein sequence ID" value="CAD7038440.1"/>
    <property type="molecule type" value="Genomic_DNA"/>
</dbReference>
<dbReference type="RefSeq" id="WP_142592711.1">
    <property type="nucleotide sequence ID" value="NZ_CABFWF030000012.1"/>
</dbReference>